<accession>A0A6J5RY08</accession>
<evidence type="ECO:0000313" key="3">
    <source>
        <dbReference type="EMBL" id="CAB4170069.1"/>
    </source>
</evidence>
<evidence type="ECO:0000313" key="2">
    <source>
        <dbReference type="EMBL" id="CAB4136103.1"/>
    </source>
</evidence>
<name>A0A6J5RY08_9CAUD</name>
<organism evidence="4">
    <name type="scientific">uncultured Caudovirales phage</name>
    <dbReference type="NCBI Taxonomy" id="2100421"/>
    <lineage>
        <taxon>Viruses</taxon>
        <taxon>Duplodnaviria</taxon>
        <taxon>Heunggongvirae</taxon>
        <taxon>Uroviricota</taxon>
        <taxon>Caudoviricetes</taxon>
        <taxon>Peduoviridae</taxon>
        <taxon>Maltschvirus</taxon>
        <taxon>Maltschvirus maltsch</taxon>
    </lineage>
</organism>
<dbReference type="EMBL" id="LR796853">
    <property type="protein sequence ID" value="CAB4170069.1"/>
    <property type="molecule type" value="Genomic_DNA"/>
</dbReference>
<reference evidence="4" key="1">
    <citation type="submission" date="2020-05" db="EMBL/GenBank/DDBJ databases">
        <authorList>
            <person name="Chiriac C."/>
            <person name="Salcher M."/>
            <person name="Ghai R."/>
            <person name="Kavagutti S V."/>
        </authorList>
    </citation>
    <scope>NUCLEOTIDE SEQUENCE</scope>
</reference>
<sequence length="308" mass="32493">MIKFRTGNPYASKADVMLASPPAAGAGIHRWLFACAAALHADGAGTQHIERKLSAASQGVGRKVPDSEITQAAQNAGRGSVTAIPRVSSHAGALGKPSGTGLPKHDRAATEAALLEARRDGVDGVDALGWYSDNIPRGEWLGRLFPDAKYLCLAPSHPGGAATKPAADWAGIGDDYELLVPSPMIALTGITQAGKPSVRSLSNTGPRRWLVIEFDSGTPDQQAALHWHLGSLGILPLKLVLSSGGKSMHGWYGPVPSETLAHRLMSVATRIGGDPATWTRCQLVRLPGGTRNKGTSKETKQQPIFWKE</sequence>
<evidence type="ECO:0000256" key="1">
    <source>
        <dbReference type="SAM" id="MobiDB-lite"/>
    </source>
</evidence>
<dbReference type="EMBL" id="LR797283">
    <property type="protein sequence ID" value="CAB4199207.1"/>
    <property type="molecule type" value="Genomic_DNA"/>
</dbReference>
<feature type="region of interest" description="Disordered" evidence="1">
    <location>
        <begin position="288"/>
        <end position="308"/>
    </location>
</feature>
<dbReference type="EMBL" id="LR796314">
    <property type="protein sequence ID" value="CAB4136103.1"/>
    <property type="molecule type" value="Genomic_DNA"/>
</dbReference>
<gene>
    <name evidence="4" type="ORF">UFOVP1334_22</name>
    <name evidence="2" type="ORF">UFOVP296_15</name>
    <name evidence="3" type="ORF">UFOVP912_34</name>
</gene>
<protein>
    <submittedName>
        <fullName evidence="4">Uncharacterized protein</fullName>
    </submittedName>
</protein>
<feature type="compositionally biased region" description="Basic and acidic residues" evidence="1">
    <location>
        <begin position="295"/>
        <end position="308"/>
    </location>
</feature>
<evidence type="ECO:0000313" key="4">
    <source>
        <dbReference type="EMBL" id="CAB4199207.1"/>
    </source>
</evidence>
<proteinExistence type="predicted"/>